<accession>A0AAW9DCB1</accession>
<dbReference type="EMBL" id="JAUQUR010000008">
    <property type="protein sequence ID" value="MDX4069908.1"/>
    <property type="molecule type" value="Genomic_DNA"/>
</dbReference>
<evidence type="ECO:0000256" key="4">
    <source>
        <dbReference type="ARBA" id="ARBA00023125"/>
    </source>
</evidence>
<protein>
    <submittedName>
        <fullName evidence="9">Recombinase family protein</fullName>
    </submittedName>
</protein>
<dbReference type="FunFam" id="3.40.50.1390:FF:000001">
    <property type="entry name" value="DNA recombinase"/>
    <property type="match status" value="1"/>
</dbReference>
<proteinExistence type="inferred from homology"/>
<dbReference type="SUPFAM" id="SSF53041">
    <property type="entry name" value="Resolvase-like"/>
    <property type="match status" value="1"/>
</dbReference>
<dbReference type="GO" id="GO:0015074">
    <property type="term" value="P:DNA integration"/>
    <property type="evidence" value="ECO:0007669"/>
    <property type="project" value="UniProtKB-KW"/>
</dbReference>
<evidence type="ECO:0000256" key="3">
    <source>
        <dbReference type="ARBA" id="ARBA00023100"/>
    </source>
</evidence>
<dbReference type="Pfam" id="PF00239">
    <property type="entry name" value="Resolvase"/>
    <property type="match status" value="1"/>
</dbReference>
<evidence type="ECO:0000256" key="1">
    <source>
        <dbReference type="ARBA" id="ARBA00009913"/>
    </source>
</evidence>
<reference evidence="9" key="2">
    <citation type="submission" date="2023-07" db="EMBL/GenBank/DDBJ databases">
        <authorList>
            <person name="Zhang M."/>
            <person name="Zhou G."/>
        </authorList>
    </citation>
    <scope>NUCLEOTIDE SEQUENCE</scope>
    <source>
        <strain evidence="9">BJSY19SF1-2</strain>
    </source>
</reference>
<dbReference type="GO" id="GO:0000150">
    <property type="term" value="F:DNA strand exchange activity"/>
    <property type="evidence" value="ECO:0007669"/>
    <property type="project" value="UniProtKB-KW"/>
</dbReference>
<dbReference type="InterPro" id="IPR006119">
    <property type="entry name" value="Resolv_N"/>
</dbReference>
<comment type="similarity">
    <text evidence="1">Belongs to the site-specific recombinase resolvase family.</text>
</comment>
<keyword evidence="5" id="KW-0233">DNA recombination</keyword>
<dbReference type="InterPro" id="IPR050639">
    <property type="entry name" value="SSR_resolvase"/>
</dbReference>
<sequence length="187" mass="21520">MNVGYARVSTSSQNLENQIDQLKSAGCKKIFSEKKSGKNESNREQFKIMMDFIREGDVLYITKLDRLARSVIDLHNIVKFLQDKDVDLKVLHQNIDTTSPAGRLLFTMLGAIAEFERDLINERVREGIEAAKKKGIQFGRKAILCNKEKKFIYSQHEKGKSVEWLSKLFHVARNTIYRAIKDVGKKK</sequence>
<dbReference type="PANTHER" id="PTHR30461">
    <property type="entry name" value="DNA-INVERTASE FROM LAMBDOID PROPHAGE"/>
    <property type="match status" value="1"/>
</dbReference>
<keyword evidence="2" id="KW-0229">DNA integration</keyword>
<dbReference type="PROSITE" id="PS51736">
    <property type="entry name" value="RECOMBINASES_3"/>
    <property type="match status" value="1"/>
</dbReference>
<keyword evidence="3" id="KW-0230">DNA invertase</keyword>
<evidence type="ECO:0000313" key="9">
    <source>
        <dbReference type="EMBL" id="MDX4069908.1"/>
    </source>
</evidence>
<evidence type="ECO:0000256" key="7">
    <source>
        <dbReference type="PROSITE-ProRule" id="PRU10137"/>
    </source>
</evidence>
<organism evidence="9 10">
    <name type="scientific">Aliarcobacter skirrowii</name>
    <dbReference type="NCBI Taxonomy" id="28200"/>
    <lineage>
        <taxon>Bacteria</taxon>
        <taxon>Pseudomonadati</taxon>
        <taxon>Campylobacterota</taxon>
        <taxon>Epsilonproteobacteria</taxon>
        <taxon>Campylobacterales</taxon>
        <taxon>Arcobacteraceae</taxon>
        <taxon>Aliarcobacter</taxon>
    </lineage>
</organism>
<dbReference type="CDD" id="cd03768">
    <property type="entry name" value="SR_ResInv"/>
    <property type="match status" value="1"/>
</dbReference>
<dbReference type="PROSITE" id="PS00397">
    <property type="entry name" value="RECOMBINASES_1"/>
    <property type="match status" value="1"/>
</dbReference>
<dbReference type="RefSeq" id="WP_319048433.1">
    <property type="nucleotide sequence ID" value="NZ_JAUQUR010000008.1"/>
</dbReference>
<evidence type="ECO:0000256" key="2">
    <source>
        <dbReference type="ARBA" id="ARBA00022908"/>
    </source>
</evidence>
<name>A0AAW9DCB1_9BACT</name>
<feature type="active site" description="O-(5'-phospho-DNA)-serine intermediate" evidence="6 7">
    <location>
        <position position="9"/>
    </location>
</feature>
<comment type="caution">
    <text evidence="9">The sequence shown here is derived from an EMBL/GenBank/DDBJ whole genome shotgun (WGS) entry which is preliminary data.</text>
</comment>
<evidence type="ECO:0000259" key="8">
    <source>
        <dbReference type="PROSITE" id="PS51736"/>
    </source>
</evidence>
<dbReference type="SMART" id="SM00857">
    <property type="entry name" value="Resolvase"/>
    <property type="match status" value="1"/>
</dbReference>
<dbReference type="Proteomes" id="UP001283691">
    <property type="component" value="Unassembled WGS sequence"/>
</dbReference>
<dbReference type="Gene3D" id="3.40.50.1390">
    <property type="entry name" value="Resolvase, N-terminal catalytic domain"/>
    <property type="match status" value="1"/>
</dbReference>
<evidence type="ECO:0000256" key="6">
    <source>
        <dbReference type="PIRSR" id="PIRSR606118-50"/>
    </source>
</evidence>
<dbReference type="GO" id="GO:0003677">
    <property type="term" value="F:DNA binding"/>
    <property type="evidence" value="ECO:0007669"/>
    <property type="project" value="UniProtKB-KW"/>
</dbReference>
<dbReference type="PANTHER" id="PTHR30461:SF26">
    <property type="entry name" value="RESOLVASE HOMOLOG YNEB"/>
    <property type="match status" value="1"/>
</dbReference>
<reference evidence="9" key="1">
    <citation type="journal article" date="2023" name="Front. Microbiol.">
        <title>Genomic diversity and taxonomic marker for Arcobacter species.</title>
        <authorList>
            <person name="Zhou G."/>
            <person name="Gu Y."/>
            <person name="Wang H."/>
            <person name="Chen X."/>
            <person name="Zhang X."/>
            <person name="Shao Z."/>
            <person name="Yan X."/>
            <person name="Zhang J."/>
            <person name="Zhang M."/>
        </authorList>
    </citation>
    <scope>NUCLEOTIDE SEQUENCE</scope>
    <source>
        <strain evidence="9">BJSY19SF1-2</strain>
    </source>
</reference>
<dbReference type="InterPro" id="IPR006118">
    <property type="entry name" value="Recombinase_CS"/>
</dbReference>
<keyword evidence="4" id="KW-0238">DNA-binding</keyword>
<dbReference type="AlphaFoldDB" id="A0AAW9DCB1"/>
<evidence type="ECO:0000256" key="5">
    <source>
        <dbReference type="ARBA" id="ARBA00023172"/>
    </source>
</evidence>
<gene>
    <name evidence="9" type="ORF">Q6A80_09265</name>
</gene>
<evidence type="ECO:0000313" key="10">
    <source>
        <dbReference type="Proteomes" id="UP001283691"/>
    </source>
</evidence>
<feature type="domain" description="Resolvase/invertase-type recombinase catalytic" evidence="8">
    <location>
        <begin position="1"/>
        <end position="135"/>
    </location>
</feature>
<dbReference type="InterPro" id="IPR036162">
    <property type="entry name" value="Resolvase-like_N_sf"/>
</dbReference>